<evidence type="ECO:0000313" key="4">
    <source>
        <dbReference type="Proteomes" id="UP000579605"/>
    </source>
</evidence>
<protein>
    <submittedName>
        <fullName evidence="3">Uncharacterized protein</fullName>
    </submittedName>
</protein>
<sequence>MTSMTTTSTTPVPGRRDDGPIGAYVTALGHALRGPRAARRDVTAELADGLHDAADAYVEAGMPEREAQVRAVRECGPVADVAAEYAPELAAVQGRRTAAVCALSMPATVLAWGLTWRAELPSTPAPHRQWRLGVLSDLTDWAGIAGGAAGCVLAALLVVSARRVVPVRLVLALLVILCGGAVLVSTACSVVMNVANAELIEWMLAGSSAAVALSLATGVISAWQLASLCRSANLAFRRG</sequence>
<evidence type="ECO:0000256" key="1">
    <source>
        <dbReference type="SAM" id="MobiDB-lite"/>
    </source>
</evidence>
<dbReference type="AlphaFoldDB" id="A0A852ZCH0"/>
<keyword evidence="2" id="KW-0812">Transmembrane</keyword>
<evidence type="ECO:0000256" key="2">
    <source>
        <dbReference type="SAM" id="Phobius"/>
    </source>
</evidence>
<dbReference type="NCBIfam" id="NF038403">
    <property type="entry name" value="perm_prefix_1"/>
    <property type="match status" value="1"/>
</dbReference>
<feature type="transmembrane region" description="Helical" evidence="2">
    <location>
        <begin position="138"/>
        <end position="159"/>
    </location>
</feature>
<organism evidence="3 4">
    <name type="scientific">Actinopolymorpha rutila</name>
    <dbReference type="NCBI Taxonomy" id="446787"/>
    <lineage>
        <taxon>Bacteria</taxon>
        <taxon>Bacillati</taxon>
        <taxon>Actinomycetota</taxon>
        <taxon>Actinomycetes</taxon>
        <taxon>Propionibacteriales</taxon>
        <taxon>Actinopolymorphaceae</taxon>
        <taxon>Actinopolymorpha</taxon>
    </lineage>
</organism>
<feature type="transmembrane region" description="Helical" evidence="2">
    <location>
        <begin position="171"/>
        <end position="192"/>
    </location>
</feature>
<name>A0A852ZCH0_9ACTN</name>
<proteinExistence type="predicted"/>
<evidence type="ECO:0000313" key="3">
    <source>
        <dbReference type="EMBL" id="NYH89492.1"/>
    </source>
</evidence>
<feature type="transmembrane region" description="Helical" evidence="2">
    <location>
        <begin position="204"/>
        <end position="228"/>
    </location>
</feature>
<feature type="compositionally biased region" description="Low complexity" evidence="1">
    <location>
        <begin position="1"/>
        <end position="10"/>
    </location>
</feature>
<dbReference type="InterPro" id="IPR047928">
    <property type="entry name" value="Perm_prefix_1"/>
</dbReference>
<gene>
    <name evidence="3" type="ORF">F4554_002130</name>
</gene>
<feature type="transmembrane region" description="Helical" evidence="2">
    <location>
        <begin position="98"/>
        <end position="118"/>
    </location>
</feature>
<feature type="region of interest" description="Disordered" evidence="1">
    <location>
        <begin position="1"/>
        <end position="20"/>
    </location>
</feature>
<dbReference type="EMBL" id="JACBZH010000001">
    <property type="protein sequence ID" value="NYH89492.1"/>
    <property type="molecule type" value="Genomic_DNA"/>
</dbReference>
<keyword evidence="2" id="KW-1133">Transmembrane helix</keyword>
<keyword evidence="4" id="KW-1185">Reference proteome</keyword>
<reference evidence="3 4" key="1">
    <citation type="submission" date="2020-07" db="EMBL/GenBank/DDBJ databases">
        <title>Sequencing the genomes of 1000 actinobacteria strains.</title>
        <authorList>
            <person name="Klenk H.-P."/>
        </authorList>
    </citation>
    <scope>NUCLEOTIDE SEQUENCE [LARGE SCALE GENOMIC DNA]</scope>
    <source>
        <strain evidence="3 4">DSM 18448</strain>
    </source>
</reference>
<accession>A0A852ZCH0</accession>
<comment type="caution">
    <text evidence="3">The sequence shown here is derived from an EMBL/GenBank/DDBJ whole genome shotgun (WGS) entry which is preliminary data.</text>
</comment>
<dbReference type="Proteomes" id="UP000579605">
    <property type="component" value="Unassembled WGS sequence"/>
</dbReference>
<keyword evidence="2" id="KW-0472">Membrane</keyword>